<dbReference type="Proteomes" id="UP001595629">
    <property type="component" value="Unassembled WGS sequence"/>
</dbReference>
<dbReference type="InterPro" id="IPR011330">
    <property type="entry name" value="Glyco_hydro/deAcase_b/a-brl"/>
</dbReference>
<reference evidence="9" key="1">
    <citation type="journal article" date="2019" name="Int. J. Syst. Evol. Microbiol.">
        <title>The Global Catalogue of Microorganisms (GCM) 10K type strain sequencing project: providing services to taxonomists for standard genome sequencing and annotation.</title>
        <authorList>
            <consortium name="The Broad Institute Genomics Platform"/>
            <consortium name="The Broad Institute Genome Sequencing Center for Infectious Disease"/>
            <person name="Wu L."/>
            <person name="Ma J."/>
        </authorList>
    </citation>
    <scope>NUCLEOTIDE SEQUENCE [LARGE SCALE GENOMIC DNA]</scope>
    <source>
        <strain evidence="9">KCTC 42911</strain>
    </source>
</reference>
<comment type="subcellular location">
    <subcellularLocation>
        <location evidence="2">Secreted</location>
    </subcellularLocation>
</comment>
<dbReference type="Pfam" id="PF01522">
    <property type="entry name" value="Polysacc_deac_1"/>
    <property type="match status" value="1"/>
</dbReference>
<dbReference type="PANTHER" id="PTHR34216">
    <property type="match status" value="1"/>
</dbReference>
<evidence type="ECO:0000256" key="5">
    <source>
        <dbReference type="ARBA" id="ARBA00022729"/>
    </source>
</evidence>
<comment type="function">
    <text evidence="1">Is involved in generating a small heat-stable compound (Nod), an acylated oligomer of N-acetylglucosamine, that stimulates mitosis in various plant protoplasts.</text>
</comment>
<dbReference type="InterPro" id="IPR002509">
    <property type="entry name" value="NODB_dom"/>
</dbReference>
<protein>
    <recommendedName>
        <fullName evidence="4">Chitooligosaccharide deacetylase</fullName>
    </recommendedName>
    <alternativeName>
        <fullName evidence="6">Nodulation protein B</fullName>
    </alternativeName>
</protein>
<feature type="domain" description="NodB homology" evidence="7">
    <location>
        <begin position="51"/>
        <end position="233"/>
    </location>
</feature>
<dbReference type="InterPro" id="IPR051398">
    <property type="entry name" value="Polysacch_Deacetylase"/>
</dbReference>
<keyword evidence="5" id="KW-0732">Signal</keyword>
<dbReference type="PANTHER" id="PTHR34216:SF3">
    <property type="entry name" value="POLY-BETA-1,6-N-ACETYL-D-GLUCOSAMINE N-DEACETYLASE"/>
    <property type="match status" value="1"/>
</dbReference>
<evidence type="ECO:0000313" key="8">
    <source>
        <dbReference type="EMBL" id="MFC3612247.1"/>
    </source>
</evidence>
<evidence type="ECO:0000256" key="6">
    <source>
        <dbReference type="ARBA" id="ARBA00032976"/>
    </source>
</evidence>
<accession>A0ABV7T9M3</accession>
<dbReference type="RefSeq" id="WP_386733436.1">
    <property type="nucleotide sequence ID" value="NZ_JBHRXI010000001.1"/>
</dbReference>
<dbReference type="EMBL" id="JBHRXI010000001">
    <property type="protein sequence ID" value="MFC3612247.1"/>
    <property type="molecule type" value="Genomic_DNA"/>
</dbReference>
<evidence type="ECO:0000313" key="9">
    <source>
        <dbReference type="Proteomes" id="UP001595629"/>
    </source>
</evidence>
<comment type="caution">
    <text evidence="8">The sequence shown here is derived from an EMBL/GenBank/DDBJ whole genome shotgun (WGS) entry which is preliminary data.</text>
</comment>
<keyword evidence="9" id="KW-1185">Reference proteome</keyword>
<name>A0ABV7T9M3_9RHOB</name>
<organism evidence="8 9">
    <name type="scientific">Lutimaribacter marinistellae</name>
    <dbReference type="NCBI Taxonomy" id="1820329"/>
    <lineage>
        <taxon>Bacteria</taxon>
        <taxon>Pseudomonadati</taxon>
        <taxon>Pseudomonadota</taxon>
        <taxon>Alphaproteobacteria</taxon>
        <taxon>Rhodobacterales</taxon>
        <taxon>Roseobacteraceae</taxon>
        <taxon>Lutimaribacter</taxon>
    </lineage>
</organism>
<dbReference type="SUPFAM" id="SSF88713">
    <property type="entry name" value="Glycoside hydrolase/deacetylase"/>
    <property type="match status" value="1"/>
</dbReference>
<evidence type="ECO:0000256" key="3">
    <source>
        <dbReference type="ARBA" id="ARBA00010973"/>
    </source>
</evidence>
<evidence type="ECO:0000256" key="1">
    <source>
        <dbReference type="ARBA" id="ARBA00003236"/>
    </source>
</evidence>
<gene>
    <name evidence="8" type="ORF">ACFORG_00620</name>
</gene>
<sequence>MQSDSAHSYASIIFHGVGKPDRVLEDGEAQYWLSRDKFCRILDRIVGMGKDAPQITFDDGNASDFEIALPELKQRGLTAVFFVLTARLGERGSLTEADVQELSGAGHIIGSHGHRHRDWRRLDAAGRIEEFETARTRLSALAGTEITDAAAPFGLYDREVAGELRQRGYRAIHTSDWGRATRSRFIRPRNCLDDTMTHEQIERALTGRISLARHPRRWLGLARKRLLPARKPA</sequence>
<evidence type="ECO:0000256" key="4">
    <source>
        <dbReference type="ARBA" id="ARBA00020071"/>
    </source>
</evidence>
<dbReference type="GO" id="GO:0016787">
    <property type="term" value="F:hydrolase activity"/>
    <property type="evidence" value="ECO:0007669"/>
    <property type="project" value="UniProtKB-KW"/>
</dbReference>
<proteinExistence type="inferred from homology"/>
<dbReference type="Gene3D" id="3.20.20.370">
    <property type="entry name" value="Glycoside hydrolase/deacetylase"/>
    <property type="match status" value="1"/>
</dbReference>
<comment type="similarity">
    <text evidence="3">Belongs to the polysaccharide deacetylase family.</text>
</comment>
<evidence type="ECO:0000256" key="2">
    <source>
        <dbReference type="ARBA" id="ARBA00004613"/>
    </source>
</evidence>
<evidence type="ECO:0000259" key="7">
    <source>
        <dbReference type="PROSITE" id="PS51677"/>
    </source>
</evidence>
<dbReference type="CDD" id="cd10918">
    <property type="entry name" value="CE4_NodB_like_5s_6s"/>
    <property type="match status" value="1"/>
</dbReference>
<keyword evidence="8" id="KW-0378">Hydrolase</keyword>
<dbReference type="PROSITE" id="PS51677">
    <property type="entry name" value="NODB"/>
    <property type="match status" value="1"/>
</dbReference>